<dbReference type="Gene3D" id="3.40.50.300">
    <property type="entry name" value="P-loop containing nucleotide triphosphate hydrolases"/>
    <property type="match status" value="2"/>
</dbReference>
<dbReference type="GO" id="GO:0005829">
    <property type="term" value="C:cytosol"/>
    <property type="evidence" value="ECO:0007669"/>
    <property type="project" value="TreeGrafter"/>
</dbReference>
<reference evidence="3" key="1">
    <citation type="submission" date="2019-09" db="EMBL/GenBank/DDBJ databases">
        <title>Characterisation of the sponge microbiome using genome-centric metagenomics.</title>
        <authorList>
            <person name="Engelberts J.P."/>
            <person name="Robbins S.J."/>
            <person name="De Goeij J.M."/>
            <person name="Aranda M."/>
            <person name="Bell S.C."/>
            <person name="Webster N.S."/>
        </authorList>
    </citation>
    <scope>NUCLEOTIDE SEQUENCE</scope>
    <source>
        <strain evidence="3">SB0676_bin_10</strain>
    </source>
</reference>
<dbReference type="Pfam" id="PF22240">
    <property type="entry name" value="ISP_coupler"/>
    <property type="match status" value="1"/>
</dbReference>
<dbReference type="GO" id="GO:0004386">
    <property type="term" value="F:helicase activity"/>
    <property type="evidence" value="ECO:0007669"/>
    <property type="project" value="UniProtKB-KW"/>
</dbReference>
<evidence type="ECO:0000313" key="3">
    <source>
        <dbReference type="EMBL" id="MYG37877.1"/>
    </source>
</evidence>
<feature type="domain" description="Helicase ATP-binding" evidence="1">
    <location>
        <begin position="188"/>
        <end position="390"/>
    </location>
</feature>
<dbReference type="PROSITE" id="PS51194">
    <property type="entry name" value="HELICASE_CTER"/>
    <property type="match status" value="1"/>
</dbReference>
<keyword evidence="3" id="KW-0547">Nucleotide-binding</keyword>
<accession>A0A6B1F6S7</accession>
<dbReference type="EMBL" id="VYDO01000089">
    <property type="protein sequence ID" value="MYG37877.1"/>
    <property type="molecule type" value="Genomic_DNA"/>
</dbReference>
<dbReference type="InterPro" id="IPR050742">
    <property type="entry name" value="Helicase_Restrict-Modif_Enz"/>
</dbReference>
<dbReference type="PROSITE" id="PS51192">
    <property type="entry name" value="HELICASE_ATP_BIND_1"/>
    <property type="match status" value="1"/>
</dbReference>
<organism evidence="3">
    <name type="scientific">Synechococcus sp. SB0676_bin_10</name>
    <dbReference type="NCBI Taxonomy" id="2604869"/>
    <lineage>
        <taxon>Bacteria</taxon>
        <taxon>Bacillati</taxon>
        <taxon>Cyanobacteriota</taxon>
        <taxon>Cyanophyceae</taxon>
        <taxon>Synechococcales</taxon>
        <taxon>Synechococcaceae</taxon>
        <taxon>Synechococcus</taxon>
    </lineage>
</organism>
<dbReference type="PANTHER" id="PTHR47396:SF1">
    <property type="entry name" value="ATP-DEPENDENT HELICASE IRC3-RELATED"/>
    <property type="match status" value="1"/>
</dbReference>
<dbReference type="InterPro" id="IPR041635">
    <property type="entry name" value="Type_ISP_LLaBIII_C"/>
</dbReference>
<sequence length="1445" mass="159674">MHPLDEILNTWRQEAAQAAFSRHRAMGTAFENLCIAFLRHDPVQAAQFGAVERYGEWARQRGVPADDAGIDLVAELRDEPGAYAAIQCKFRETRGSIAKGEMDSFLAASGRPEFRRRIWMDTTGRAWSAKAEATLRQQEKPVQRIGLHDLKASPVRWAEFVQSGGISGREPPRTPRPHQQAAIDSTLAHLKAPGSRGKLLMACGTGKTLVGLRVAEDLAGAGGRVLVLVPSLALLSQTLRAWLDDARLPIRAFAVCSDNQTGRPRRTNADTADMDVLDLAWPATTDATALARQATPAAPNAMTVVFATYQSSPMVGAAQQEHGLPDFDLAVADEAHRTAGALIPGEDPSPFVLVHDNARLRAARRLYMTATPKVYARSARNRAGAFAAALCSMDDEERYGPMLHETRFGDAVERGLLSDYRVIVLTVPESLAAGIRIRNVAEGKTLTVDEQGKMIGCLRALAKMDREQFPDGDRAPMGRAIAFCNLVKSSKALEESIGAVAEAYGQQVCGNGETLPGVSARHVDGTCNATARADALAFLEETPPGEIRILTNARCLTEGVDVPALDAILFMHPRKSQIEVVQAVGRVMRKAPGKKLGYVVLPVVVPSLVSPQQFLADDKRWQTVWQMLNAIRSHDERFEGMLNRLEMGEAGQHISIITLADWQPSMAADGTQQPAADPDAARTSVAYHNLTIFEGLPEAIRTRMVEKCGNKRYWEDWATDVARIAQAHVARIRALVDAGQAERDVFNEFLKELRDDINPDVSAEDAIEMLAQHMVTQPVFDALFGQAAAARRNPVGQGMQTVLEVLKPSGIAAEAESLDPFYDSVRRRVQGAASAQARQAIVVELYDKFFRKAFPRVSERLGIVYTPVEIVDFILHSVQHVLGQEFGSALGEAGVHILDPFTGTGTFITRMLQSGLLSPEQILRKYGGNGRPSELHANEIVLLAYHIASVNIEVAFQDATGSPYRPFPGICLTDTFALNENDDKLQALFPDNSQRRQRQKALDIRVIVGNPPWSAGQRSSADNNPNVSYPQLEARVAQTFAARSSATNKNSLYDSYKMAIRWAADRINQQGVVAFVTNGSWIDGNVDAGVRACLAEEFSSVYVLNLRGNARTSGDARRAEGDNAFDQGSRAPVTISVLVRNPNANHQGCRILYRDIGDYLSREQKLGKLQEWGSINGIDDWQQIQPDKYHDWIGQRDDVFESFYPVGSKEAKAGKIEETIFGLYSRGFETARDAYIYSFSHDACSNNARRMVQDYCNALSEYNENRNGSKDIDTVVKSHSSHVRWDRELKNNLQRRKDIVWSIDKIWTVQYRPFVKQNCYVEYLLVKTKGQQDQIFPTHNSSNLAICVPGVGSTKPFSAIMVDCMPDLELISKGQCFPRYRFIHSKASSLLDKAPALERIDNISDTALAAFRSHYQDFSITKDAIFNYVYGVLHAPDFRARFAND</sequence>
<dbReference type="InterPro" id="IPR014001">
    <property type="entry name" value="Helicase_ATP-bd"/>
</dbReference>
<evidence type="ECO:0000259" key="2">
    <source>
        <dbReference type="PROSITE" id="PS51194"/>
    </source>
</evidence>
<dbReference type="SMART" id="SM00490">
    <property type="entry name" value="HELICc"/>
    <property type="match status" value="1"/>
</dbReference>
<comment type="caution">
    <text evidence="3">The sequence shown here is derived from an EMBL/GenBank/DDBJ whole genome shotgun (WGS) entry which is preliminary data.</text>
</comment>
<dbReference type="InterPro" id="IPR053980">
    <property type="entry name" value="ISP_coupler"/>
</dbReference>
<dbReference type="PANTHER" id="PTHR47396">
    <property type="entry name" value="TYPE I RESTRICTION ENZYME ECOKI R PROTEIN"/>
    <property type="match status" value="1"/>
</dbReference>
<feature type="non-terminal residue" evidence="3">
    <location>
        <position position="1445"/>
    </location>
</feature>
<dbReference type="Pfam" id="PF00271">
    <property type="entry name" value="Helicase_C"/>
    <property type="match status" value="1"/>
</dbReference>
<keyword evidence="3" id="KW-0067">ATP-binding</keyword>
<evidence type="ECO:0000259" key="1">
    <source>
        <dbReference type="PROSITE" id="PS51192"/>
    </source>
</evidence>
<dbReference type="InterPro" id="IPR006935">
    <property type="entry name" value="Helicase/UvrB_N"/>
</dbReference>
<feature type="domain" description="Helicase C-terminal" evidence="2">
    <location>
        <begin position="456"/>
        <end position="646"/>
    </location>
</feature>
<name>A0A6B1F6S7_9SYNE</name>
<protein>
    <submittedName>
        <fullName evidence="3">DEAD/DEAH box helicase</fullName>
    </submittedName>
</protein>
<dbReference type="GO" id="GO:0016787">
    <property type="term" value="F:hydrolase activity"/>
    <property type="evidence" value="ECO:0007669"/>
    <property type="project" value="InterPro"/>
</dbReference>
<keyword evidence="3" id="KW-0347">Helicase</keyword>
<dbReference type="Pfam" id="PF18135">
    <property type="entry name" value="Type_ISP_C"/>
    <property type="match status" value="1"/>
</dbReference>
<dbReference type="InterPro" id="IPR027417">
    <property type="entry name" value="P-loop_NTPase"/>
</dbReference>
<dbReference type="SMART" id="SM00487">
    <property type="entry name" value="DEXDc"/>
    <property type="match status" value="1"/>
</dbReference>
<dbReference type="Pfam" id="PF04851">
    <property type="entry name" value="ResIII"/>
    <property type="match status" value="1"/>
</dbReference>
<dbReference type="Pfam" id="PF13156">
    <property type="entry name" value="Mrr_cat_2"/>
    <property type="match status" value="1"/>
</dbReference>
<dbReference type="InterPro" id="IPR039442">
    <property type="entry name" value="Mrr-like_dom"/>
</dbReference>
<keyword evidence="3" id="KW-0378">Hydrolase</keyword>
<dbReference type="PRINTS" id="PR00507">
    <property type="entry name" value="N12N6MTFRASE"/>
</dbReference>
<dbReference type="GO" id="GO:0005524">
    <property type="term" value="F:ATP binding"/>
    <property type="evidence" value="ECO:0007669"/>
    <property type="project" value="InterPro"/>
</dbReference>
<dbReference type="Gene3D" id="3.40.50.150">
    <property type="entry name" value="Vaccinia Virus protein VP39"/>
    <property type="match status" value="1"/>
</dbReference>
<dbReference type="SUPFAM" id="SSF53335">
    <property type="entry name" value="S-adenosyl-L-methionine-dependent methyltransferases"/>
    <property type="match status" value="1"/>
</dbReference>
<dbReference type="InterPro" id="IPR001650">
    <property type="entry name" value="Helicase_C-like"/>
</dbReference>
<dbReference type="SUPFAM" id="SSF52540">
    <property type="entry name" value="P-loop containing nucleoside triphosphate hydrolases"/>
    <property type="match status" value="1"/>
</dbReference>
<proteinExistence type="predicted"/>
<dbReference type="InterPro" id="IPR029063">
    <property type="entry name" value="SAM-dependent_MTases_sf"/>
</dbReference>
<dbReference type="GO" id="GO:0003677">
    <property type="term" value="F:DNA binding"/>
    <property type="evidence" value="ECO:0007669"/>
    <property type="project" value="InterPro"/>
</dbReference>
<gene>
    <name evidence="3" type="ORF">F4162_02460</name>
</gene>